<dbReference type="InterPro" id="IPR011990">
    <property type="entry name" value="TPR-like_helical_dom_sf"/>
</dbReference>
<name>A0ABW5MQX3_9FLAO</name>
<keyword evidence="3" id="KW-0472">Membrane</keyword>
<keyword evidence="1" id="KW-0677">Repeat</keyword>
<comment type="caution">
    <text evidence="4">The sequence shown here is derived from an EMBL/GenBank/DDBJ whole genome shotgun (WGS) entry which is preliminary data.</text>
</comment>
<dbReference type="PANTHER" id="PTHR45586">
    <property type="entry name" value="TPR REPEAT-CONTAINING PROTEIN PA4667"/>
    <property type="match status" value="1"/>
</dbReference>
<keyword evidence="3" id="KW-0812">Transmembrane</keyword>
<feature type="transmembrane region" description="Helical" evidence="3">
    <location>
        <begin position="90"/>
        <end position="107"/>
    </location>
</feature>
<gene>
    <name evidence="4" type="ORF">ACFSQJ_01695</name>
</gene>
<dbReference type="EMBL" id="JBHULB010000005">
    <property type="protein sequence ID" value="MFD2585622.1"/>
    <property type="molecule type" value="Genomic_DNA"/>
</dbReference>
<reference evidence="5" key="1">
    <citation type="journal article" date="2019" name="Int. J. Syst. Evol. Microbiol.">
        <title>The Global Catalogue of Microorganisms (GCM) 10K type strain sequencing project: providing services to taxonomists for standard genome sequencing and annotation.</title>
        <authorList>
            <consortium name="The Broad Institute Genomics Platform"/>
            <consortium name="The Broad Institute Genome Sequencing Center for Infectious Disease"/>
            <person name="Wu L."/>
            <person name="Ma J."/>
        </authorList>
    </citation>
    <scope>NUCLEOTIDE SEQUENCE [LARGE SCALE GENOMIC DNA]</scope>
    <source>
        <strain evidence="5">KCTC 52368</strain>
    </source>
</reference>
<keyword evidence="2" id="KW-0802">TPR repeat</keyword>
<feature type="transmembrane region" description="Helical" evidence="3">
    <location>
        <begin position="53"/>
        <end position="70"/>
    </location>
</feature>
<evidence type="ECO:0008006" key="6">
    <source>
        <dbReference type="Google" id="ProtNLM"/>
    </source>
</evidence>
<evidence type="ECO:0000256" key="3">
    <source>
        <dbReference type="SAM" id="Phobius"/>
    </source>
</evidence>
<evidence type="ECO:0000313" key="4">
    <source>
        <dbReference type="EMBL" id="MFD2585622.1"/>
    </source>
</evidence>
<dbReference type="RefSeq" id="WP_377765043.1">
    <property type="nucleotide sequence ID" value="NZ_JBHULB010000005.1"/>
</dbReference>
<feature type="transmembrane region" description="Helical" evidence="3">
    <location>
        <begin position="21"/>
        <end position="41"/>
    </location>
</feature>
<dbReference type="PANTHER" id="PTHR45586:SF1">
    <property type="entry name" value="LIPOPOLYSACCHARIDE ASSEMBLY PROTEIN B"/>
    <property type="match status" value="1"/>
</dbReference>
<dbReference type="InterPro" id="IPR051012">
    <property type="entry name" value="CellSynth/LPSAsmb/PSIAsmb"/>
</dbReference>
<accession>A0ABW5MQX3</accession>
<evidence type="ECO:0000256" key="2">
    <source>
        <dbReference type="ARBA" id="ARBA00022803"/>
    </source>
</evidence>
<evidence type="ECO:0000256" key="1">
    <source>
        <dbReference type="ARBA" id="ARBA00022737"/>
    </source>
</evidence>
<keyword evidence="3" id="KW-1133">Transmembrane helix</keyword>
<keyword evidence="5" id="KW-1185">Reference proteome</keyword>
<dbReference type="Proteomes" id="UP001597526">
    <property type="component" value="Unassembled WGS sequence"/>
</dbReference>
<organism evidence="4 5">
    <name type="scientific">Croceitalea marina</name>
    <dbReference type="NCBI Taxonomy" id="1775166"/>
    <lineage>
        <taxon>Bacteria</taxon>
        <taxon>Pseudomonadati</taxon>
        <taxon>Bacteroidota</taxon>
        <taxon>Flavobacteriia</taxon>
        <taxon>Flavobacteriales</taxon>
        <taxon>Flavobacteriaceae</taxon>
        <taxon>Croceitalea</taxon>
    </lineage>
</organism>
<sequence length="774" mass="89645">MSSETNKTWIQQLWDKKVPQYLGTYFAVGFGLLQFVEFLTTRYDLSQYLVDKYLLVWFTLVPAITVLIYFSDQLNPKTDSGTIKWPKYLIIGNVIIAFVLAGLLFNGDTTQQTEVVKLTNEEGKEIKAFVPSLKKVKTIACFQFENLTTNEEQDWLGVALSYLLSTTLDQRPEFYTYSQYGLHPYYDQLGLPAFTVPNVGMQREIAQKSRNDYFSRISFTKKDGQFVFTGDLYSSKNGKIVVKINVQNADPYVAIDEIKQQIYDKIPNPLKTGESQIDLPSSTLISENIEALEYFTQSRITFYKNPTGLEEVISLAKRAVELDPTCAVCHYYVADPLYGMGKRNEAILSAKKAIKYGASLPERLQFFLKEMLYGISNNMDAYIKLQEMRRKMFPYEFSPYQRLLPLYKTNYGLDSTMVLIKEAIANGNVEKGLLTLYNLQVENEDYIEAEETLNRFSKEFPDREQDRMKYANIYEKQGRIAQAKEILLEEETIDPLNTTVQTRLAYLDFKNQDIESANDRIDKGIKESTTLSDSLNFLWIKGYFLRMRGQVDKSLKVYADYEQLGIKRTPLNVMLTRTLSVKCDLYQSINQPEKVDELLTEVSKYSPESKIAYKCNIQAGSLFRGYDMEIKDEEFLACGEYYKTFGDGFEEYFELVNSYRLGNYDKCLTILEEDKGRIKKLLADAGYFLADIYFKNGNIKTAKDIIEKAIEQKTDEPFYYYRMAVILENENKKKAREYLDIAMQYWSLADKDFIPFKKANGLAKRLLIYDEDKS</sequence>
<protein>
    <recommendedName>
        <fullName evidence="6">Tetratricopeptide repeat protein</fullName>
    </recommendedName>
</protein>
<dbReference type="Gene3D" id="1.25.40.10">
    <property type="entry name" value="Tetratricopeptide repeat domain"/>
    <property type="match status" value="3"/>
</dbReference>
<evidence type="ECO:0000313" key="5">
    <source>
        <dbReference type="Proteomes" id="UP001597526"/>
    </source>
</evidence>
<dbReference type="SUPFAM" id="SSF48452">
    <property type="entry name" value="TPR-like"/>
    <property type="match status" value="2"/>
</dbReference>
<proteinExistence type="predicted"/>